<comment type="caution">
    <text evidence="1">The sequence shown here is derived from an EMBL/GenBank/DDBJ whole genome shotgun (WGS) entry which is preliminary data.</text>
</comment>
<evidence type="ECO:0000313" key="1">
    <source>
        <dbReference type="EMBL" id="KRH93837.1"/>
    </source>
</evidence>
<dbReference type="Gene3D" id="3.30.70.270">
    <property type="match status" value="2"/>
</dbReference>
<keyword evidence="2" id="KW-1185">Reference proteome</keyword>
<accession>A0A0R0LWW0</accession>
<dbReference type="VEuPathDB" id="MicrosporidiaDB:M153_5330001047"/>
<dbReference type="OrthoDB" id="2195277at2759"/>
<dbReference type="InterPro" id="IPR043502">
    <property type="entry name" value="DNA/RNA_pol_sf"/>
</dbReference>
<dbReference type="PANTHER" id="PTHR33064">
    <property type="entry name" value="POL PROTEIN"/>
    <property type="match status" value="1"/>
</dbReference>
<proteinExistence type="predicted"/>
<dbReference type="SUPFAM" id="SSF56672">
    <property type="entry name" value="DNA/RNA polymerases"/>
    <property type="match status" value="1"/>
</dbReference>
<gene>
    <name evidence="1" type="ORF">M153_5330001047</name>
</gene>
<dbReference type="Proteomes" id="UP000051530">
    <property type="component" value="Unassembled WGS sequence"/>
</dbReference>
<dbReference type="PANTHER" id="PTHR33064:SF37">
    <property type="entry name" value="RIBONUCLEASE H"/>
    <property type="match status" value="1"/>
</dbReference>
<name>A0A0R0LWW0_9MICR</name>
<dbReference type="InterPro" id="IPR051320">
    <property type="entry name" value="Viral_Replic_Matur_Polypro"/>
</dbReference>
<evidence type="ECO:0000313" key="2">
    <source>
        <dbReference type="Proteomes" id="UP000051530"/>
    </source>
</evidence>
<dbReference type="AlphaFoldDB" id="A0A0R0LWW0"/>
<sequence length="117" mass="13526">MIIFSNNAAEHEKHVETALEKIRAAGLSFKKKYKFFQSEIEFICYIISKGKVRVDSEKILAIQEHTKPDNISDLRSFLSLCNTAREFVPRFADIELPLTELLKGEKKRSKKKLIGLR</sequence>
<reference evidence="1 2" key="1">
    <citation type="submission" date="2015-07" db="EMBL/GenBank/DDBJ databases">
        <title>The genome of Pseudoloma neurophilia, a relevant intracellular parasite of the zebrafish.</title>
        <authorList>
            <person name="Ndikumana S."/>
            <person name="Pelin A."/>
            <person name="Sanders J."/>
            <person name="Corradi N."/>
        </authorList>
    </citation>
    <scope>NUCLEOTIDE SEQUENCE [LARGE SCALE GENOMIC DNA]</scope>
    <source>
        <strain evidence="1 2">MK1</strain>
    </source>
</reference>
<dbReference type="EMBL" id="LGUB01000200">
    <property type="protein sequence ID" value="KRH93837.1"/>
    <property type="molecule type" value="Genomic_DNA"/>
</dbReference>
<organism evidence="1 2">
    <name type="scientific">Pseudoloma neurophilia</name>
    <dbReference type="NCBI Taxonomy" id="146866"/>
    <lineage>
        <taxon>Eukaryota</taxon>
        <taxon>Fungi</taxon>
        <taxon>Fungi incertae sedis</taxon>
        <taxon>Microsporidia</taxon>
        <taxon>Pseudoloma</taxon>
    </lineage>
</organism>
<protein>
    <submittedName>
        <fullName evidence="1">Retrotransposon ty3-gypsy subclass</fullName>
    </submittedName>
</protein>
<dbReference type="InterPro" id="IPR043128">
    <property type="entry name" value="Rev_trsase/Diguanyl_cyclase"/>
</dbReference>